<keyword evidence="3" id="KW-0540">Nuclease</keyword>
<dbReference type="Proteomes" id="UP000785653">
    <property type="component" value="Unassembled WGS sequence"/>
</dbReference>
<organism evidence="3 4">
    <name type="scientific">Rothia mucilaginosa</name>
    <dbReference type="NCBI Taxonomy" id="43675"/>
    <lineage>
        <taxon>Bacteria</taxon>
        <taxon>Bacillati</taxon>
        <taxon>Actinomycetota</taxon>
        <taxon>Actinomycetes</taxon>
        <taxon>Micrococcales</taxon>
        <taxon>Micrococcaceae</taxon>
        <taxon>Rothia</taxon>
    </lineage>
</organism>
<dbReference type="AlphaFoldDB" id="A0A930LP02"/>
<dbReference type="SUPFAM" id="SSF110849">
    <property type="entry name" value="ParB/Sulfiredoxin"/>
    <property type="match status" value="1"/>
</dbReference>
<dbReference type="InterPro" id="IPR003615">
    <property type="entry name" value="HNH_nuc"/>
</dbReference>
<dbReference type="Gene3D" id="1.10.30.50">
    <property type="match status" value="1"/>
</dbReference>
<dbReference type="InterPro" id="IPR002711">
    <property type="entry name" value="HNH"/>
</dbReference>
<feature type="compositionally biased region" description="Acidic residues" evidence="1">
    <location>
        <begin position="78"/>
        <end position="106"/>
    </location>
</feature>
<proteinExistence type="predicted"/>
<feature type="compositionally biased region" description="Acidic residues" evidence="1">
    <location>
        <begin position="400"/>
        <end position="411"/>
    </location>
</feature>
<feature type="compositionally biased region" description="Basic and acidic residues" evidence="1">
    <location>
        <begin position="340"/>
        <end position="356"/>
    </location>
</feature>
<feature type="region of interest" description="Disordered" evidence="1">
    <location>
        <begin position="581"/>
        <end position="601"/>
    </location>
</feature>
<keyword evidence="3" id="KW-0378">Hydrolase</keyword>
<evidence type="ECO:0000259" key="2">
    <source>
        <dbReference type="SMART" id="SM00507"/>
    </source>
</evidence>
<dbReference type="CDD" id="cd16387">
    <property type="entry name" value="ParB_N_Srx"/>
    <property type="match status" value="1"/>
</dbReference>
<sequence>MNDYDIEDLDETVEDTIVLDLDDDATAPDDLDEADLETPEEDDYDEYEDDEYDDEDEDDVTSAPVTTFTLAPLRDDTDAPAESDDGETPDDGDTDLDEDADDETSADTEATPFRISIDTDGLDSAAVEAISSVNDVVTVKSDAYSVRYTHISPHQVVGTKPIKDYRADTYSGLFNVIREMGVIVPVVVTPLAEYADFLADNNITTGAEADELGYAGPRYRVLDGWRRIFASLKNNQDEIPAAIVTFHDPEVGRDLSNLMHLVLNRAQKHTWPEKWSMQKVMEESYSLTPSMLDWLLNLDAGDSMRLKEVMLAEYPEVTEDFLSGKKDLMRSYKALEKLRKEEANPTAGDDERKISSVDEASDLATDDTGDAPLSDEEVKNLLEMGDELREVRDLLNKEADTDDTDIDDDNYGGDPIPENAAEQVGFEGGDDDEDMFGEVDENTVQDTKDRKPLSKELRTAILARDEFTCQACGYGKGITSMVHLGQLEAHHKTSVYVGGSDAMSNFVTLCQRCHGLVHILAGFNAKIGMTKEEFEKVPDNDQTMFRVCIKFAKIILKAEEETGKALRKYKPVRNPFWEQQKQAQEDLEALEDEEATEDTVE</sequence>
<feature type="compositionally biased region" description="Acidic residues" evidence="1">
    <location>
        <begin position="1"/>
        <end position="14"/>
    </location>
</feature>
<feature type="region of interest" description="Disordered" evidence="1">
    <location>
        <begin position="396"/>
        <end position="415"/>
    </location>
</feature>
<feature type="domain" description="HNH nuclease" evidence="2">
    <location>
        <begin position="456"/>
        <end position="515"/>
    </location>
</feature>
<reference evidence="3" key="1">
    <citation type="submission" date="2020-04" db="EMBL/GenBank/DDBJ databases">
        <title>Deep metagenomics examines the oral microbiome during advanced dental caries in children, revealing novel taxa and co-occurrences with host molecules.</title>
        <authorList>
            <person name="Baker J.L."/>
            <person name="Morton J.T."/>
            <person name="Dinis M."/>
            <person name="Alvarez R."/>
            <person name="Tran N.C."/>
            <person name="Knight R."/>
            <person name="Edlund A."/>
        </authorList>
    </citation>
    <scope>NUCLEOTIDE SEQUENCE</scope>
    <source>
        <strain evidence="3">JCVI_47_bin.3</strain>
    </source>
</reference>
<dbReference type="InterPro" id="IPR036086">
    <property type="entry name" value="ParB/Sulfiredoxin_sf"/>
</dbReference>
<feature type="compositionally biased region" description="Acidic residues" evidence="1">
    <location>
        <begin position="585"/>
        <end position="601"/>
    </location>
</feature>
<dbReference type="GO" id="GO:0008270">
    <property type="term" value="F:zinc ion binding"/>
    <property type="evidence" value="ECO:0007669"/>
    <property type="project" value="InterPro"/>
</dbReference>
<dbReference type="GO" id="GO:0004519">
    <property type="term" value="F:endonuclease activity"/>
    <property type="evidence" value="ECO:0007669"/>
    <property type="project" value="UniProtKB-KW"/>
</dbReference>
<dbReference type="SMART" id="SM00507">
    <property type="entry name" value="HNHc"/>
    <property type="match status" value="1"/>
</dbReference>
<dbReference type="CDD" id="cd00085">
    <property type="entry name" value="HNHc"/>
    <property type="match status" value="1"/>
</dbReference>
<dbReference type="GO" id="GO:0003676">
    <property type="term" value="F:nucleic acid binding"/>
    <property type="evidence" value="ECO:0007669"/>
    <property type="project" value="InterPro"/>
</dbReference>
<accession>A0A930LP02</accession>
<evidence type="ECO:0000313" key="3">
    <source>
        <dbReference type="EMBL" id="MBF1672736.1"/>
    </source>
</evidence>
<dbReference type="Pfam" id="PF01844">
    <property type="entry name" value="HNH"/>
    <property type="match status" value="1"/>
</dbReference>
<feature type="compositionally biased region" description="Acidic residues" evidence="1">
    <location>
        <begin position="20"/>
        <end position="60"/>
    </location>
</feature>
<comment type="caution">
    <text evidence="3">The sequence shown here is derived from an EMBL/GenBank/DDBJ whole genome shotgun (WGS) entry which is preliminary data.</text>
</comment>
<evidence type="ECO:0000256" key="1">
    <source>
        <dbReference type="SAM" id="MobiDB-lite"/>
    </source>
</evidence>
<dbReference type="Gene3D" id="3.90.1530.10">
    <property type="entry name" value="Conserved hypothetical protein from pyrococcus furiosus pfu- 392566-001, ParB domain"/>
    <property type="match status" value="1"/>
</dbReference>
<gene>
    <name evidence="3" type="ORF">HXO65_00750</name>
</gene>
<protein>
    <submittedName>
        <fullName evidence="3">HNH endonuclease</fullName>
    </submittedName>
</protein>
<dbReference type="EMBL" id="JABZXS010000004">
    <property type="protein sequence ID" value="MBF1672736.1"/>
    <property type="molecule type" value="Genomic_DNA"/>
</dbReference>
<feature type="region of interest" description="Disordered" evidence="1">
    <location>
        <begin position="1"/>
        <end position="113"/>
    </location>
</feature>
<evidence type="ECO:0000313" key="4">
    <source>
        <dbReference type="Proteomes" id="UP000785653"/>
    </source>
</evidence>
<keyword evidence="3" id="KW-0255">Endonuclease</keyword>
<feature type="compositionally biased region" description="Acidic residues" evidence="1">
    <location>
        <begin position="359"/>
        <end position="375"/>
    </location>
</feature>
<name>A0A930LP02_9MICC</name>
<feature type="region of interest" description="Disordered" evidence="1">
    <location>
        <begin position="340"/>
        <end position="376"/>
    </location>
</feature>